<dbReference type="CDD" id="cd03214">
    <property type="entry name" value="ABC_Iron-Siderophores_B12_Hemin"/>
    <property type="match status" value="1"/>
</dbReference>
<keyword evidence="5" id="KW-1185">Reference proteome</keyword>
<dbReference type="InterPro" id="IPR003439">
    <property type="entry name" value="ABC_transporter-like_ATP-bd"/>
</dbReference>
<accession>A0A134B5N2</accession>
<dbReference type="InterPro" id="IPR003593">
    <property type="entry name" value="AAA+_ATPase"/>
</dbReference>
<dbReference type="Gene3D" id="3.40.50.300">
    <property type="entry name" value="P-loop containing nucleotide triphosphate hydrolases"/>
    <property type="match status" value="1"/>
</dbReference>
<gene>
    <name evidence="4" type="ORF">HMPREF3185_01530</name>
</gene>
<dbReference type="InterPro" id="IPR027417">
    <property type="entry name" value="P-loop_NTPase"/>
</dbReference>
<evidence type="ECO:0000256" key="2">
    <source>
        <dbReference type="ARBA" id="ARBA00022840"/>
    </source>
</evidence>
<organism evidence="4 5">
    <name type="scientific">Porphyromonas somerae</name>
    <dbReference type="NCBI Taxonomy" id="322095"/>
    <lineage>
        <taxon>Bacteria</taxon>
        <taxon>Pseudomonadati</taxon>
        <taxon>Bacteroidota</taxon>
        <taxon>Bacteroidia</taxon>
        <taxon>Bacteroidales</taxon>
        <taxon>Porphyromonadaceae</taxon>
        <taxon>Porphyromonas</taxon>
    </lineage>
</organism>
<evidence type="ECO:0000256" key="1">
    <source>
        <dbReference type="ARBA" id="ARBA00022741"/>
    </source>
</evidence>
<dbReference type="PATRIC" id="fig|322095.3.peg.1506"/>
<dbReference type="PANTHER" id="PTHR42794">
    <property type="entry name" value="HEMIN IMPORT ATP-BINDING PROTEIN HMUV"/>
    <property type="match status" value="1"/>
</dbReference>
<dbReference type="EMBL" id="LSDK01000096">
    <property type="protein sequence ID" value="KXB75226.1"/>
    <property type="molecule type" value="Genomic_DNA"/>
</dbReference>
<keyword evidence="1" id="KW-0547">Nucleotide-binding</keyword>
<reference evidence="5" key="1">
    <citation type="submission" date="2016-01" db="EMBL/GenBank/DDBJ databases">
        <authorList>
            <person name="Mitreva M."/>
            <person name="Pepin K.H."/>
            <person name="Mihindukulasuriya K.A."/>
            <person name="Fulton R."/>
            <person name="Fronick C."/>
            <person name="O'Laughlin M."/>
            <person name="Miner T."/>
            <person name="Herter B."/>
            <person name="Rosa B.A."/>
            <person name="Cordes M."/>
            <person name="Tomlinson C."/>
            <person name="Wollam A."/>
            <person name="Palsikar V.B."/>
            <person name="Mardis E.R."/>
            <person name="Wilson R.K."/>
        </authorList>
    </citation>
    <scope>NUCLEOTIDE SEQUENCE [LARGE SCALE GENOMIC DNA]</scope>
    <source>
        <strain evidence="5">KA00683</strain>
    </source>
</reference>
<dbReference type="RefSeq" id="WP_060935697.1">
    <property type="nucleotide sequence ID" value="NZ_KQ960453.1"/>
</dbReference>
<name>A0A134B5N2_9PORP</name>
<protein>
    <submittedName>
        <fullName evidence="4">Ferrichrome ABC transporter, ATP-binding protein FhuC family protein</fullName>
    </submittedName>
</protein>
<sequence length="344" mass="37991">MPSSKTQHLTIELRHLRTGYTERRRSVVISPDLCLSIRPGEIVMLMGPNGSGKSTLMHTMAGLLPPLAGEVQLGEKPLSSLTMKEVARQLSLVLTERIPAGNMDVWEVVTIGRYPYTGFRGVLSAEDKRICEEALATCRLTELRERIFDTLSDGEKQRVMIARALAQETPLILLDEPTAHLDLPSRLEVTTMLRTLAHKLGKSILISTHELDLALGWADTIWLLDRSGAITAKAPEDLILDGDIERVFGDPRLRFDQERGEFSIAEEPGQQIHLTGEGLRYSWTCRALHRLGYGIISGDLPPETSSITISEAGWTLRTPAGITTQHHSITALLSALGERSASVY</sequence>
<evidence type="ECO:0000313" key="5">
    <source>
        <dbReference type="Proteomes" id="UP000070224"/>
    </source>
</evidence>
<feature type="domain" description="ABC transporter" evidence="3">
    <location>
        <begin position="11"/>
        <end position="251"/>
    </location>
</feature>
<dbReference type="OrthoDB" id="9787851at2"/>
<dbReference type="STRING" id="322095.HMPREF3185_01530"/>
<dbReference type="PROSITE" id="PS50893">
    <property type="entry name" value="ABC_TRANSPORTER_2"/>
    <property type="match status" value="1"/>
</dbReference>
<dbReference type="Pfam" id="PF00005">
    <property type="entry name" value="ABC_tran"/>
    <property type="match status" value="1"/>
</dbReference>
<dbReference type="Proteomes" id="UP000070224">
    <property type="component" value="Unassembled WGS sequence"/>
</dbReference>
<evidence type="ECO:0000259" key="3">
    <source>
        <dbReference type="PROSITE" id="PS50893"/>
    </source>
</evidence>
<proteinExistence type="predicted"/>
<dbReference type="GO" id="GO:0005524">
    <property type="term" value="F:ATP binding"/>
    <property type="evidence" value="ECO:0007669"/>
    <property type="project" value="UniProtKB-KW"/>
</dbReference>
<comment type="caution">
    <text evidence="4">The sequence shown here is derived from an EMBL/GenBank/DDBJ whole genome shotgun (WGS) entry which is preliminary data.</text>
</comment>
<dbReference type="SUPFAM" id="SSF52540">
    <property type="entry name" value="P-loop containing nucleoside triphosphate hydrolases"/>
    <property type="match status" value="1"/>
</dbReference>
<dbReference type="SMART" id="SM00382">
    <property type="entry name" value="AAA"/>
    <property type="match status" value="1"/>
</dbReference>
<dbReference type="AlphaFoldDB" id="A0A134B5N2"/>
<dbReference type="GO" id="GO:0016887">
    <property type="term" value="F:ATP hydrolysis activity"/>
    <property type="evidence" value="ECO:0007669"/>
    <property type="project" value="InterPro"/>
</dbReference>
<keyword evidence="2 4" id="KW-0067">ATP-binding</keyword>
<evidence type="ECO:0000313" key="4">
    <source>
        <dbReference type="EMBL" id="KXB75226.1"/>
    </source>
</evidence>
<dbReference type="PANTHER" id="PTHR42794:SF2">
    <property type="entry name" value="ABC TRANSPORTER ATP-BINDING PROTEIN"/>
    <property type="match status" value="1"/>
</dbReference>